<name>A0ACC2K036_9PEZI</name>
<protein>
    <submittedName>
        <fullName evidence="1">Uncharacterized protein</fullName>
    </submittedName>
</protein>
<reference evidence="1" key="1">
    <citation type="submission" date="2022-12" db="EMBL/GenBank/DDBJ databases">
        <title>Genome Sequence of Lasiodiplodia mahajangana.</title>
        <authorList>
            <person name="Buettner E."/>
        </authorList>
    </citation>
    <scope>NUCLEOTIDE SEQUENCE</scope>
    <source>
        <strain evidence="1">VT137</strain>
    </source>
</reference>
<dbReference type="EMBL" id="JAPUUL010000048">
    <property type="protein sequence ID" value="KAJ8133076.1"/>
    <property type="molecule type" value="Genomic_DNA"/>
</dbReference>
<evidence type="ECO:0000313" key="2">
    <source>
        <dbReference type="Proteomes" id="UP001153332"/>
    </source>
</evidence>
<sequence length="461" mass="52674">METLEAQVTQRGGLALNDTLYILAYVVGISAVYAFSLVVYRVYFHPLSHIPGPWLAGASYWPEFYYDCLGEGYLKMYPELHAQYGPLVRVTPSRVHIGDPDYYHDIPGARKYLKDSKFYSARGSIQFSLPMLVDPETHRIRKKTIQSLFSPKDMEGLSYRVEGIVKKGLEKLRLSYENKIPVDMNRIFRGITTDTLMRLMFDKTFGLIDSVEEEPDFVKTMRTFQDSFSWVKQFPVLNLVSVVLPQSWVNTIFPGFVQFRAVSFVIGTDTTSYALSMGAYHLISNPSKLEKLRRELETVPTNADGVLEHKDIRNLPYLSATVKEILRIACPVPGILPRVVPEEGMKVAGYYLPKGTIVSLAAQIVHFNESIYPDAHNFIPERWLGEKGKELENWFVTFSKGQRMCIGINMAYLETYLCVANVFSKFDFELYETNEETAMWIDMVAAARPRQNIKAMVTSCR</sequence>
<dbReference type="Proteomes" id="UP001153332">
    <property type="component" value="Unassembled WGS sequence"/>
</dbReference>
<proteinExistence type="predicted"/>
<comment type="caution">
    <text evidence="1">The sequence shown here is derived from an EMBL/GenBank/DDBJ whole genome shotgun (WGS) entry which is preliminary data.</text>
</comment>
<organism evidence="1 2">
    <name type="scientific">Lasiodiplodia mahajangana</name>
    <dbReference type="NCBI Taxonomy" id="1108764"/>
    <lineage>
        <taxon>Eukaryota</taxon>
        <taxon>Fungi</taxon>
        <taxon>Dikarya</taxon>
        <taxon>Ascomycota</taxon>
        <taxon>Pezizomycotina</taxon>
        <taxon>Dothideomycetes</taxon>
        <taxon>Dothideomycetes incertae sedis</taxon>
        <taxon>Botryosphaeriales</taxon>
        <taxon>Botryosphaeriaceae</taxon>
        <taxon>Lasiodiplodia</taxon>
    </lineage>
</organism>
<accession>A0ACC2K036</accession>
<gene>
    <name evidence="1" type="ORF">O1611_g549</name>
</gene>
<evidence type="ECO:0000313" key="1">
    <source>
        <dbReference type="EMBL" id="KAJ8133076.1"/>
    </source>
</evidence>
<keyword evidence="2" id="KW-1185">Reference proteome</keyword>